<dbReference type="EMBL" id="CP108090">
    <property type="protein sequence ID" value="WUQ11102.1"/>
    <property type="molecule type" value="Genomic_DNA"/>
</dbReference>
<dbReference type="Proteomes" id="UP001432039">
    <property type="component" value="Chromosome"/>
</dbReference>
<reference evidence="2" key="1">
    <citation type="submission" date="2022-10" db="EMBL/GenBank/DDBJ databases">
        <title>The complete genomes of actinobacterial strains from the NBC collection.</title>
        <authorList>
            <person name="Joergensen T.S."/>
            <person name="Alvarez Arevalo M."/>
            <person name="Sterndorff E.B."/>
            <person name="Faurdal D."/>
            <person name="Vuksanovic O."/>
            <person name="Mourched A.-S."/>
            <person name="Charusanti P."/>
            <person name="Shaw S."/>
            <person name="Blin K."/>
            <person name="Weber T."/>
        </authorList>
    </citation>
    <scope>NUCLEOTIDE SEQUENCE</scope>
    <source>
        <strain evidence="2">NBC_00248</strain>
    </source>
</reference>
<proteinExistence type="predicted"/>
<evidence type="ECO:0000313" key="3">
    <source>
        <dbReference type="Proteomes" id="UP001432039"/>
    </source>
</evidence>
<gene>
    <name evidence="2" type="ORF">OG517_06500</name>
</gene>
<evidence type="ECO:0000256" key="1">
    <source>
        <dbReference type="SAM" id="MobiDB-lite"/>
    </source>
</evidence>
<name>A0ABZ1T5M5_STRVG</name>
<protein>
    <submittedName>
        <fullName evidence="2">Uncharacterized protein</fullName>
    </submittedName>
</protein>
<feature type="region of interest" description="Disordered" evidence="1">
    <location>
        <begin position="596"/>
        <end position="616"/>
    </location>
</feature>
<accession>A0ABZ1T5M5</accession>
<sequence>MAEPPRIEDLRTALTERSFPAVGLWNRLEGRPRTVAFDRALRAEIRDPLWLLTRQWQLGEFQGSDAGTAVTATYSVATATPSRFRARSGAPQNLPGDRPLETLAERRTLPFAFGADPVSFDLRLAIGRRWLKLLGKQGGLKHLRKDYVDKYRIKEPDPFTDADTPRAAHSEVWSVLQAVADRRMDGYEFYRHLKNNGHAWEGISGTALLRPQLASLGAQLVSWFDGLFDQPGQDAAWDASRLEHRFSIAAAAPEGGEKVLTAQEYPGGHLDWHAFSVDPRGPLGGTAPAHAPLNRTVFPAPVRYSGMPLPRWWAVEDGRTNFAGVRPDSTDLARLIFLEFALVYSNDWLQLPCDLPAGTLASIRGLAVTDVFGQRLWITPAGSGQDEDWQRWSMFTLDTIGMEDVAADTSMFLPPTVPKVAEGPTLEEVSLIRDENANMVWGLEKVIRLPTGEGRRGSEVVAEILAHRQRFRPAPTEDTARAPIAYQAMSSVPENWVPFIPVHVPGSNRAIRLQRAAMPSPVDGHLVRPRTSLLREGFDAGDPYFLHEEEVTPAGTRVSLAFNRTRWRNGRVSVWLSAHRGLGRGEGSSGLAFDTLVSTAPTPAPDRRNPCQDGVL</sequence>
<organism evidence="2 3">
    <name type="scientific">Streptomyces virginiae</name>
    <name type="common">Streptomyces cinnamonensis</name>
    <dbReference type="NCBI Taxonomy" id="1961"/>
    <lineage>
        <taxon>Bacteria</taxon>
        <taxon>Bacillati</taxon>
        <taxon>Actinomycetota</taxon>
        <taxon>Actinomycetes</taxon>
        <taxon>Kitasatosporales</taxon>
        <taxon>Streptomycetaceae</taxon>
        <taxon>Streptomyces</taxon>
    </lineage>
</organism>
<dbReference type="RefSeq" id="WP_328960614.1">
    <property type="nucleotide sequence ID" value="NZ_CP108090.1"/>
</dbReference>
<keyword evidence="3" id="KW-1185">Reference proteome</keyword>
<evidence type="ECO:0000313" key="2">
    <source>
        <dbReference type="EMBL" id="WUQ11102.1"/>
    </source>
</evidence>